<dbReference type="GO" id="GO:0000266">
    <property type="term" value="P:mitochondrial fission"/>
    <property type="evidence" value="ECO:0007669"/>
    <property type="project" value="UniProtKB-UniRule"/>
</dbReference>
<dbReference type="GO" id="GO:0005741">
    <property type="term" value="C:mitochondrial outer membrane"/>
    <property type="evidence" value="ECO:0007669"/>
    <property type="project" value="UniProtKB-SubCell"/>
</dbReference>
<dbReference type="InterPro" id="IPR039433">
    <property type="entry name" value="Mff-like_dom"/>
</dbReference>
<organism evidence="12 13">
    <name type="scientific">Crassostrea virginica</name>
    <name type="common">Eastern oyster</name>
    <dbReference type="NCBI Taxonomy" id="6565"/>
    <lineage>
        <taxon>Eukaryota</taxon>
        <taxon>Metazoa</taxon>
        <taxon>Spiralia</taxon>
        <taxon>Lophotrochozoa</taxon>
        <taxon>Mollusca</taxon>
        <taxon>Bivalvia</taxon>
        <taxon>Autobranchia</taxon>
        <taxon>Pteriomorphia</taxon>
        <taxon>Ostreida</taxon>
        <taxon>Ostreoidea</taxon>
        <taxon>Ostreidae</taxon>
        <taxon>Crassostrea</taxon>
    </lineage>
</organism>
<evidence type="ECO:0000256" key="1">
    <source>
        <dbReference type="ARBA" id="ARBA00009806"/>
    </source>
</evidence>
<evidence type="ECO:0000256" key="4">
    <source>
        <dbReference type="ARBA" id="ARBA00022989"/>
    </source>
</evidence>
<keyword evidence="3 9" id="KW-1000">Mitochondrion outer membrane</keyword>
<keyword evidence="8 9" id="KW-0576">Peroxisome</keyword>
<accession>A0A8B8DSP0</accession>
<dbReference type="PANTHER" id="PTHR16501:SF6">
    <property type="entry name" value="TRANSPORT AND GOLGI ORGANIZATION PROTEIN 11"/>
    <property type="match status" value="1"/>
</dbReference>
<keyword evidence="12" id="KW-1185">Reference proteome</keyword>
<dbReference type="Proteomes" id="UP000694844">
    <property type="component" value="Chromosome 1"/>
</dbReference>
<evidence type="ECO:0000256" key="9">
    <source>
        <dbReference type="RuleBase" id="RU368040"/>
    </source>
</evidence>
<comment type="subcellular location">
    <subcellularLocation>
        <location evidence="9">Mitochondrion outer membrane</location>
        <topology evidence="9">Single-pass type IV membrane protein</topology>
    </subcellularLocation>
    <subcellularLocation>
        <location evidence="9">Peroxisome</location>
    </subcellularLocation>
</comment>
<sequence>MDDEESPRPRVQSLPSDYSDVQPESYDADFISQISSRMQVPYSLVGVEGIKGENRGVSEPDLSAFTDMRVPDRIMVAGEGKHLGGRHGFQELDFDKTSPYMHYVGLRTPPRTLTMEETMNFPMLEERQEAERQNNISQNHSSQRFVPNGELHSRQPVPFLPGDSINDSLLMNDLDENTQLRNAVAKLTRRVQDLEDNDKTRSYILYPTVLVLSLKLLYDVFIKSK</sequence>
<proteinExistence type="inferred from homology"/>
<keyword evidence="6 9" id="KW-0496">Mitochondrion</keyword>
<keyword evidence="5" id="KW-0175">Coiled coil</keyword>
<dbReference type="Pfam" id="PF05644">
    <property type="entry name" value="Miff"/>
    <property type="match status" value="1"/>
</dbReference>
<reference evidence="12" key="1">
    <citation type="submission" date="2024-06" db="UniProtKB">
        <authorList>
            <consortium name="RefSeq"/>
        </authorList>
    </citation>
    <scope>NUCLEOTIDE SEQUENCE [LARGE SCALE GENOMIC DNA]</scope>
</reference>
<name>A0A8B8DSP0_CRAVI</name>
<keyword evidence="7" id="KW-0472">Membrane</keyword>
<feature type="domain" description="Mff-like" evidence="11">
    <location>
        <begin position="25"/>
        <end position="141"/>
    </location>
</feature>
<feature type="region of interest" description="Disordered" evidence="10">
    <location>
        <begin position="129"/>
        <end position="150"/>
    </location>
</feature>
<evidence type="ECO:0000313" key="12">
    <source>
        <dbReference type="Proteomes" id="UP000694844"/>
    </source>
</evidence>
<dbReference type="GO" id="GO:0090141">
    <property type="term" value="P:positive regulation of mitochondrial fission"/>
    <property type="evidence" value="ECO:0007669"/>
    <property type="project" value="UniProtKB-UniRule"/>
</dbReference>
<evidence type="ECO:0000256" key="6">
    <source>
        <dbReference type="ARBA" id="ARBA00023128"/>
    </source>
</evidence>
<dbReference type="RefSeq" id="XP_022330006.1">
    <property type="nucleotide sequence ID" value="XM_022474298.1"/>
</dbReference>
<dbReference type="KEGG" id="cvn:111128589"/>
<feature type="compositionally biased region" description="Polar residues" evidence="10">
    <location>
        <begin position="133"/>
        <end position="145"/>
    </location>
</feature>
<evidence type="ECO:0000256" key="5">
    <source>
        <dbReference type="ARBA" id="ARBA00023054"/>
    </source>
</evidence>
<dbReference type="AlphaFoldDB" id="A0A8B8DSP0"/>
<evidence type="ECO:0000256" key="10">
    <source>
        <dbReference type="SAM" id="MobiDB-lite"/>
    </source>
</evidence>
<comment type="similarity">
    <text evidence="1 9">Belongs to the Tango11 family.</text>
</comment>
<protein>
    <recommendedName>
        <fullName evidence="9">Mitochondrial fission factor</fullName>
    </recommendedName>
</protein>
<dbReference type="InterPro" id="IPR008518">
    <property type="entry name" value="Mff/Tango-11"/>
</dbReference>
<feature type="region of interest" description="Disordered" evidence="10">
    <location>
        <begin position="1"/>
        <end position="23"/>
    </location>
</feature>
<dbReference type="GO" id="GO:0005777">
    <property type="term" value="C:peroxisome"/>
    <property type="evidence" value="ECO:0007669"/>
    <property type="project" value="UniProtKB-SubCell"/>
</dbReference>
<evidence type="ECO:0000259" key="11">
    <source>
        <dbReference type="Pfam" id="PF05644"/>
    </source>
</evidence>
<keyword evidence="4" id="KW-1133">Transmembrane helix</keyword>
<dbReference type="GeneID" id="111128589"/>
<dbReference type="PANTHER" id="PTHR16501">
    <property type="entry name" value="TRANSPORT AND GOLGI ORGANIZATION PROTEIN 11"/>
    <property type="match status" value="1"/>
</dbReference>
<dbReference type="OrthoDB" id="5986838at2759"/>
<evidence type="ECO:0000256" key="7">
    <source>
        <dbReference type="ARBA" id="ARBA00023136"/>
    </source>
</evidence>
<dbReference type="GO" id="GO:0090314">
    <property type="term" value="P:positive regulation of protein targeting to membrane"/>
    <property type="evidence" value="ECO:0007669"/>
    <property type="project" value="UniProtKB-UniRule"/>
</dbReference>
<comment type="function">
    <text evidence="9">Plays a role in mitochondrial and peroxisomal fission. Promotes the recruitment and association of the fission mediator dynamin-related protein 1 (DNM1L) to the mitochondrial surface.</text>
</comment>
<keyword evidence="2" id="KW-0812">Transmembrane</keyword>
<evidence type="ECO:0000256" key="3">
    <source>
        <dbReference type="ARBA" id="ARBA00022787"/>
    </source>
</evidence>
<evidence type="ECO:0000256" key="8">
    <source>
        <dbReference type="ARBA" id="ARBA00023140"/>
    </source>
</evidence>
<evidence type="ECO:0000256" key="2">
    <source>
        <dbReference type="ARBA" id="ARBA00022692"/>
    </source>
</evidence>
<gene>
    <name evidence="13" type="primary">LOC111128589</name>
</gene>
<reference evidence="13" key="2">
    <citation type="submission" date="2025-08" db="UniProtKB">
        <authorList>
            <consortium name="RefSeq"/>
        </authorList>
    </citation>
    <scope>IDENTIFICATION</scope>
    <source>
        <tissue evidence="13">Whole sample</tissue>
    </source>
</reference>
<evidence type="ECO:0000313" key="13">
    <source>
        <dbReference type="RefSeq" id="XP_022330006.1"/>
    </source>
</evidence>